<feature type="domain" description="RRM" evidence="7">
    <location>
        <begin position="281"/>
        <end position="358"/>
    </location>
</feature>
<organism evidence="8 9">
    <name type="scientific">Cinara cedri</name>
    <dbReference type="NCBI Taxonomy" id="506608"/>
    <lineage>
        <taxon>Eukaryota</taxon>
        <taxon>Metazoa</taxon>
        <taxon>Ecdysozoa</taxon>
        <taxon>Arthropoda</taxon>
        <taxon>Hexapoda</taxon>
        <taxon>Insecta</taxon>
        <taxon>Pterygota</taxon>
        <taxon>Neoptera</taxon>
        <taxon>Paraneoptera</taxon>
        <taxon>Hemiptera</taxon>
        <taxon>Sternorrhyncha</taxon>
        <taxon>Aphidomorpha</taxon>
        <taxon>Aphidoidea</taxon>
        <taxon>Aphididae</taxon>
        <taxon>Lachninae</taxon>
        <taxon>Cinara</taxon>
    </lineage>
</organism>
<dbReference type="InterPro" id="IPR000504">
    <property type="entry name" value="RRM_dom"/>
</dbReference>
<dbReference type="SMART" id="SM00360">
    <property type="entry name" value="RRM"/>
    <property type="match status" value="2"/>
</dbReference>
<feature type="compositionally biased region" description="Basic residues" evidence="6">
    <location>
        <begin position="396"/>
        <end position="405"/>
    </location>
</feature>
<evidence type="ECO:0000259" key="7">
    <source>
        <dbReference type="PROSITE" id="PS50102"/>
    </source>
</evidence>
<dbReference type="OrthoDB" id="442677at2759"/>
<evidence type="ECO:0000256" key="1">
    <source>
        <dbReference type="ARBA" id="ARBA00004604"/>
    </source>
</evidence>
<name>A0A5E4MH38_9HEMI</name>
<dbReference type="EMBL" id="CABPRJ010000497">
    <property type="protein sequence ID" value="VVC29725.1"/>
    <property type="molecule type" value="Genomic_DNA"/>
</dbReference>
<protein>
    <submittedName>
        <fullName evidence="8">RBM34, RNA recognition motif 2,RBM34, RNA recognition motif 1,RNA recognition motif domain</fullName>
    </submittedName>
</protein>
<evidence type="ECO:0000256" key="3">
    <source>
        <dbReference type="ARBA" id="ARBA00022884"/>
    </source>
</evidence>
<feature type="compositionally biased region" description="Polar residues" evidence="6">
    <location>
        <begin position="382"/>
        <end position="393"/>
    </location>
</feature>
<keyword evidence="9" id="KW-1185">Reference proteome</keyword>
<feature type="region of interest" description="Disordered" evidence="6">
    <location>
        <begin position="97"/>
        <end position="161"/>
    </location>
</feature>
<keyword evidence="3 5" id="KW-0694">RNA-binding</keyword>
<proteinExistence type="inferred from homology"/>
<dbReference type="PANTHER" id="PTHR23236:SF25">
    <property type="entry name" value="RNA-BINDING PROTEIN 34"/>
    <property type="match status" value="1"/>
</dbReference>
<evidence type="ECO:0000313" key="9">
    <source>
        <dbReference type="Proteomes" id="UP000325440"/>
    </source>
</evidence>
<dbReference type="Gene3D" id="3.30.70.330">
    <property type="match status" value="2"/>
</dbReference>
<dbReference type="SUPFAM" id="SSF54928">
    <property type="entry name" value="RNA-binding domain, RBD"/>
    <property type="match status" value="2"/>
</dbReference>
<keyword evidence="4" id="KW-0539">Nucleus</keyword>
<dbReference type="GO" id="GO:0005730">
    <property type="term" value="C:nucleolus"/>
    <property type="evidence" value="ECO:0007669"/>
    <property type="project" value="UniProtKB-SubCell"/>
</dbReference>
<dbReference type="InterPro" id="IPR034221">
    <property type="entry name" value="RBM34_RRM2"/>
</dbReference>
<sequence>MDDVYTVGALGDLISSTRKNKKTKSGKIKTENVQSETSLDSFKIENVNIIKDKTPIINPDGLKKIKPTKCITTNEVSEETPLINPNKLKRKKINKLIKPLDDEDKSQMNPKKLKKKKMDKSTMPNDDKEKSPMNPNKLKEKKKDRSIKPNSGKIEKKNPVSKLEDIKSSEEYIEKESRTIFVGNVPVNIKMSAIKKLFKQFGEIETTRLRSVAVKSLDLPRRVSIIKGNFHPQRDTANVYVRFKTKDAAQKALCLNSTKFEEHTIRVDMSLNTDHKQNKKKAIFIGNLPYGIQEDEIWEFFRECGVVSAVRVVRDSTTGVSKGFGFVDFESKECVEFAMQLQGKKIQNREIRIKRIDTKTNSKKLVNKSFIKTPVQFRRTKPTQNTQNFQGETMKSKMHKKKGKPTKADLTRKKIAKQLNA</sequence>
<dbReference type="GO" id="GO:0003723">
    <property type="term" value="F:RNA binding"/>
    <property type="evidence" value="ECO:0007669"/>
    <property type="project" value="UniProtKB-UniRule"/>
</dbReference>
<evidence type="ECO:0000256" key="2">
    <source>
        <dbReference type="ARBA" id="ARBA00007077"/>
    </source>
</evidence>
<dbReference type="InterPro" id="IPR035979">
    <property type="entry name" value="RBD_domain_sf"/>
</dbReference>
<feature type="domain" description="RRM" evidence="7">
    <location>
        <begin position="178"/>
        <end position="272"/>
    </location>
</feature>
<dbReference type="CDD" id="cd12394">
    <property type="entry name" value="RRM1_RBM34"/>
    <property type="match status" value="1"/>
</dbReference>
<dbReference type="PANTHER" id="PTHR23236">
    <property type="entry name" value="EUKARYOTIC TRANSLATION INITIATION FACTOR 4B/4H"/>
    <property type="match status" value="1"/>
</dbReference>
<dbReference type="CDD" id="cd12395">
    <property type="entry name" value="RRM2_RBM34"/>
    <property type="match status" value="1"/>
</dbReference>
<dbReference type="InterPro" id="IPR012677">
    <property type="entry name" value="Nucleotide-bd_a/b_plait_sf"/>
</dbReference>
<evidence type="ECO:0000256" key="5">
    <source>
        <dbReference type="PROSITE-ProRule" id="PRU00176"/>
    </source>
</evidence>
<dbReference type="AlphaFoldDB" id="A0A5E4MH38"/>
<gene>
    <name evidence="8" type="ORF">CINCED_3A018490</name>
</gene>
<dbReference type="Proteomes" id="UP000325440">
    <property type="component" value="Unassembled WGS sequence"/>
</dbReference>
<feature type="region of interest" description="Disordered" evidence="6">
    <location>
        <begin position="381"/>
        <end position="421"/>
    </location>
</feature>
<reference evidence="8 9" key="1">
    <citation type="submission" date="2019-08" db="EMBL/GenBank/DDBJ databases">
        <authorList>
            <person name="Alioto T."/>
            <person name="Alioto T."/>
            <person name="Gomez Garrido J."/>
        </authorList>
    </citation>
    <scope>NUCLEOTIDE SEQUENCE [LARGE SCALE GENOMIC DNA]</scope>
</reference>
<evidence type="ECO:0000256" key="6">
    <source>
        <dbReference type="SAM" id="MobiDB-lite"/>
    </source>
</evidence>
<comment type="similarity">
    <text evidence="2">Belongs to the RRM RBM34 family.</text>
</comment>
<evidence type="ECO:0000256" key="4">
    <source>
        <dbReference type="ARBA" id="ARBA00023242"/>
    </source>
</evidence>
<accession>A0A5E4MH38</accession>
<feature type="compositionally biased region" description="Basic and acidic residues" evidence="6">
    <location>
        <begin position="125"/>
        <end position="161"/>
    </location>
</feature>
<comment type="subcellular location">
    <subcellularLocation>
        <location evidence="1">Nucleus</location>
        <location evidence="1">Nucleolus</location>
    </subcellularLocation>
</comment>
<dbReference type="PROSITE" id="PS50102">
    <property type="entry name" value="RRM"/>
    <property type="match status" value="2"/>
</dbReference>
<dbReference type="Pfam" id="PF00076">
    <property type="entry name" value="RRM_1"/>
    <property type="match status" value="1"/>
</dbReference>
<evidence type="ECO:0000313" key="8">
    <source>
        <dbReference type="EMBL" id="VVC29725.1"/>
    </source>
</evidence>